<evidence type="ECO:0000313" key="2">
    <source>
        <dbReference type="EMBL" id="KAF2016526.1"/>
    </source>
</evidence>
<dbReference type="InterPro" id="IPR000073">
    <property type="entry name" value="AB_hydrolase_1"/>
</dbReference>
<keyword evidence="2" id="KW-0378">Hydrolase</keyword>
<dbReference type="OrthoDB" id="1263307at2759"/>
<dbReference type="InterPro" id="IPR052897">
    <property type="entry name" value="Sec-Metab_Biosynth_Hydrolase"/>
</dbReference>
<dbReference type="RefSeq" id="XP_033384865.1">
    <property type="nucleotide sequence ID" value="XM_033533903.1"/>
</dbReference>
<dbReference type="PANTHER" id="PTHR37017:SF11">
    <property type="entry name" value="ESTERASE_LIPASE_THIOESTERASE DOMAIN-CONTAINING PROTEIN"/>
    <property type="match status" value="1"/>
</dbReference>
<dbReference type="PANTHER" id="PTHR37017">
    <property type="entry name" value="AB HYDROLASE-1 DOMAIN-CONTAINING PROTEIN-RELATED"/>
    <property type="match status" value="1"/>
</dbReference>
<feature type="domain" description="AB hydrolase-1" evidence="1">
    <location>
        <begin position="6"/>
        <end position="237"/>
    </location>
</feature>
<dbReference type="GeneID" id="54291300"/>
<name>A0A6A5XUD0_9PLEO</name>
<dbReference type="Proteomes" id="UP000799778">
    <property type="component" value="Unassembled WGS sequence"/>
</dbReference>
<dbReference type="InterPro" id="IPR029058">
    <property type="entry name" value="AB_hydrolase_fold"/>
</dbReference>
<keyword evidence="3" id="KW-1185">Reference proteome</keyword>
<dbReference type="GO" id="GO:0016787">
    <property type="term" value="F:hydrolase activity"/>
    <property type="evidence" value="ECO:0007669"/>
    <property type="project" value="UniProtKB-KW"/>
</dbReference>
<dbReference type="EMBL" id="ML978069">
    <property type="protein sequence ID" value="KAF2016526.1"/>
    <property type="molecule type" value="Genomic_DNA"/>
</dbReference>
<accession>A0A6A5XUD0</accession>
<sequence length="247" mass="26780">MSKPQIVLVPGAWHSPDAFSTVTSQLESNGYTVHTRQLPSVGNDNPPKDLTEDVNALQELVTKAIGTGNEVIVAPHSWAGIITGSALTGFGKKQREEKGEKGGVVTCAYMCAFIVPEGVSLHDAAGGVIPPWYAHEDPYTVVKDGSVFYNDLPEEQSKHWQSQLQTHSYATQAAPATGASWKEIPTRYLLCEDDQAIPAFAQELMANGVKEAGGDIEVERIKTSHSPFLSRPDLVVNWIRRVAGETI</sequence>
<dbReference type="Pfam" id="PF12697">
    <property type="entry name" value="Abhydrolase_6"/>
    <property type="match status" value="1"/>
</dbReference>
<reference evidence="2" key="1">
    <citation type="journal article" date="2020" name="Stud. Mycol.">
        <title>101 Dothideomycetes genomes: a test case for predicting lifestyles and emergence of pathogens.</title>
        <authorList>
            <person name="Haridas S."/>
            <person name="Albert R."/>
            <person name="Binder M."/>
            <person name="Bloem J."/>
            <person name="Labutti K."/>
            <person name="Salamov A."/>
            <person name="Andreopoulos B."/>
            <person name="Baker S."/>
            <person name="Barry K."/>
            <person name="Bills G."/>
            <person name="Bluhm B."/>
            <person name="Cannon C."/>
            <person name="Castanera R."/>
            <person name="Culley D."/>
            <person name="Daum C."/>
            <person name="Ezra D."/>
            <person name="Gonzalez J."/>
            <person name="Henrissat B."/>
            <person name="Kuo A."/>
            <person name="Liang C."/>
            <person name="Lipzen A."/>
            <person name="Lutzoni F."/>
            <person name="Magnuson J."/>
            <person name="Mondo S."/>
            <person name="Nolan M."/>
            <person name="Ohm R."/>
            <person name="Pangilinan J."/>
            <person name="Park H.-J."/>
            <person name="Ramirez L."/>
            <person name="Alfaro M."/>
            <person name="Sun H."/>
            <person name="Tritt A."/>
            <person name="Yoshinaga Y."/>
            <person name="Zwiers L.-H."/>
            <person name="Turgeon B."/>
            <person name="Goodwin S."/>
            <person name="Spatafora J."/>
            <person name="Crous P."/>
            <person name="Grigoriev I."/>
        </authorList>
    </citation>
    <scope>NUCLEOTIDE SEQUENCE</scope>
    <source>
        <strain evidence="2">CBS 175.79</strain>
    </source>
</reference>
<proteinExistence type="predicted"/>
<dbReference type="Gene3D" id="3.40.50.1820">
    <property type="entry name" value="alpha/beta hydrolase"/>
    <property type="match status" value="1"/>
</dbReference>
<dbReference type="SUPFAM" id="SSF53474">
    <property type="entry name" value="alpha/beta-Hydrolases"/>
    <property type="match status" value="1"/>
</dbReference>
<gene>
    <name evidence="2" type="ORF">BU24DRAFT_492593</name>
</gene>
<protein>
    <submittedName>
        <fullName evidence="2">Alpha/beta-hydrolase</fullName>
    </submittedName>
</protein>
<evidence type="ECO:0000313" key="3">
    <source>
        <dbReference type="Proteomes" id="UP000799778"/>
    </source>
</evidence>
<dbReference type="AlphaFoldDB" id="A0A6A5XUD0"/>
<organism evidence="2 3">
    <name type="scientific">Aaosphaeria arxii CBS 175.79</name>
    <dbReference type="NCBI Taxonomy" id="1450172"/>
    <lineage>
        <taxon>Eukaryota</taxon>
        <taxon>Fungi</taxon>
        <taxon>Dikarya</taxon>
        <taxon>Ascomycota</taxon>
        <taxon>Pezizomycotina</taxon>
        <taxon>Dothideomycetes</taxon>
        <taxon>Pleosporomycetidae</taxon>
        <taxon>Pleosporales</taxon>
        <taxon>Pleosporales incertae sedis</taxon>
        <taxon>Aaosphaeria</taxon>
    </lineage>
</organism>
<evidence type="ECO:0000259" key="1">
    <source>
        <dbReference type="Pfam" id="PF12697"/>
    </source>
</evidence>